<dbReference type="Proteomes" id="UP000199137">
    <property type="component" value="Unassembled WGS sequence"/>
</dbReference>
<name>A0A1I6AH15_9PSEU</name>
<proteinExistence type="predicted"/>
<accession>A0A1I6AH15</accession>
<reference evidence="1 2" key="1">
    <citation type="submission" date="2016-10" db="EMBL/GenBank/DDBJ databases">
        <authorList>
            <person name="de Groot N.N."/>
        </authorList>
    </citation>
    <scope>NUCLEOTIDE SEQUENCE [LARGE SCALE GENOMIC DNA]</scope>
    <source>
        <strain evidence="1 2">DSM 44637</strain>
    </source>
</reference>
<gene>
    <name evidence="1" type="ORF">SAMN05421854_1191</name>
</gene>
<evidence type="ECO:0000313" key="2">
    <source>
        <dbReference type="Proteomes" id="UP000199137"/>
    </source>
</evidence>
<dbReference type="RefSeq" id="WP_143132614.1">
    <property type="nucleotide sequence ID" value="NZ_FOWC01000019.1"/>
</dbReference>
<sequence>MVISRAASPRCPALGTVFARLRGGLGELASFVPAVTRHAPFEDVAAVRDAGADRYVTTGGGSSAVDSR</sequence>
<evidence type="ECO:0000313" key="1">
    <source>
        <dbReference type="EMBL" id="SFQ67941.1"/>
    </source>
</evidence>
<protein>
    <submittedName>
        <fullName evidence="1">Uncharacterized protein</fullName>
    </submittedName>
</protein>
<dbReference type="STRING" id="112413.SAMN05421854_1191"/>
<dbReference type="EMBL" id="FOWC01000019">
    <property type="protein sequence ID" value="SFQ67941.1"/>
    <property type="molecule type" value="Genomic_DNA"/>
</dbReference>
<organism evidence="1 2">
    <name type="scientific">Amycolatopsis rubida</name>
    <dbReference type="NCBI Taxonomy" id="112413"/>
    <lineage>
        <taxon>Bacteria</taxon>
        <taxon>Bacillati</taxon>
        <taxon>Actinomycetota</taxon>
        <taxon>Actinomycetes</taxon>
        <taxon>Pseudonocardiales</taxon>
        <taxon>Pseudonocardiaceae</taxon>
        <taxon>Amycolatopsis</taxon>
    </lineage>
</organism>
<dbReference type="AlphaFoldDB" id="A0A1I6AH15"/>
<feature type="non-terminal residue" evidence="1">
    <location>
        <position position="68"/>
    </location>
</feature>